<evidence type="ECO:0000313" key="1">
    <source>
        <dbReference type="EMBL" id="KAK1145125.1"/>
    </source>
</evidence>
<evidence type="ECO:0000313" key="2">
    <source>
        <dbReference type="Proteomes" id="UP001177260"/>
    </source>
</evidence>
<gene>
    <name evidence="1" type="ORF">N8T08_004558</name>
</gene>
<accession>A0ACC3B4I1</accession>
<proteinExistence type="predicted"/>
<comment type="caution">
    <text evidence="1">The sequence shown here is derived from an EMBL/GenBank/DDBJ whole genome shotgun (WGS) entry which is preliminary data.</text>
</comment>
<name>A0ACC3B4I1_9EURO</name>
<organism evidence="1 2">
    <name type="scientific">Aspergillus melleus</name>
    <dbReference type="NCBI Taxonomy" id="138277"/>
    <lineage>
        <taxon>Eukaryota</taxon>
        <taxon>Fungi</taxon>
        <taxon>Dikarya</taxon>
        <taxon>Ascomycota</taxon>
        <taxon>Pezizomycotina</taxon>
        <taxon>Eurotiomycetes</taxon>
        <taxon>Eurotiomycetidae</taxon>
        <taxon>Eurotiales</taxon>
        <taxon>Aspergillaceae</taxon>
        <taxon>Aspergillus</taxon>
        <taxon>Aspergillus subgen. Circumdati</taxon>
    </lineage>
</organism>
<dbReference type="EMBL" id="JAOPJF010000026">
    <property type="protein sequence ID" value="KAK1145125.1"/>
    <property type="molecule type" value="Genomic_DNA"/>
</dbReference>
<keyword evidence="2" id="KW-1185">Reference proteome</keyword>
<sequence length="540" mass="59370">MPFIPFLLVLAGLTIFFSRRKYKAIEQSSKDSPRVVVKGHTYSDSVEEIQLQPLPVTRPSKVEDVRCACVIGAGYVGTLTGLVLASQNPHVQFYIVDGDERLISAWNSDRVPISEPGVEELLFEDAEIVSPGARASLEPESEFGEFVSQLPRARKLHNVTFSTNLHAGITPSDMVFLCLETRVGTDIEDTTINLTHLESALLAIAQVSTGHKIIVQKTTAPCGIVPRIKKVLKETASPSATFDVLSNPDFVVPGSALRDLLYPPRIVIGHIYSPDMSPEAITALKRLYTPFIPEDRILTMDAWSSELAKIAANAFLAQQISSLNSLSVLCESTNADMGHITRVLGLSQRAGFGLGVLQADVMCLVYLARELGVPEVAEYWGSVVRMNGFQREWVVRRLTRRIGEGEEKCVAVLGVGSKGNLEDMNAGMGLVRGLTATRVRVNVFDPHLEAWRIERGLGSAGAGRELVSVADSVETACLGCHAVVVHTDWKEFSHESVRWQGIAHQMQQPKVFLDLPGTFDRFHMQQWGFNMLQLGVSEMH</sequence>
<reference evidence="1 2" key="1">
    <citation type="journal article" date="2023" name="ACS Omega">
        <title>Identification of the Neoaspergillic Acid Biosynthesis Gene Cluster by Establishing an In Vitro CRISPR-Ribonucleoprotein Genetic System in Aspergillus melleus.</title>
        <authorList>
            <person name="Yuan B."/>
            <person name="Grau M.F."/>
            <person name="Murata R.M."/>
            <person name="Torok T."/>
            <person name="Venkateswaran K."/>
            <person name="Stajich J.E."/>
            <person name="Wang C.C.C."/>
        </authorList>
    </citation>
    <scope>NUCLEOTIDE SEQUENCE [LARGE SCALE GENOMIC DNA]</scope>
    <source>
        <strain evidence="1 2">IMV 1140</strain>
    </source>
</reference>
<protein>
    <submittedName>
        <fullName evidence="1">Uncharacterized protein</fullName>
    </submittedName>
</protein>
<dbReference type="Proteomes" id="UP001177260">
    <property type="component" value="Unassembled WGS sequence"/>
</dbReference>